<feature type="transmembrane region" description="Helical" evidence="1">
    <location>
        <begin position="121"/>
        <end position="139"/>
    </location>
</feature>
<feature type="transmembrane region" description="Helical" evidence="1">
    <location>
        <begin position="92"/>
        <end position="114"/>
    </location>
</feature>
<dbReference type="EMBL" id="MK814632">
    <property type="protein sequence ID" value="QCI05455.1"/>
    <property type="molecule type" value="Genomic_DNA"/>
</dbReference>
<evidence type="ECO:0000256" key="1">
    <source>
        <dbReference type="SAM" id="Phobius"/>
    </source>
</evidence>
<keyword evidence="1" id="KW-1133">Transmembrane helix</keyword>
<keyword evidence="2" id="KW-0934">Plastid</keyword>
<feature type="transmembrane region" description="Helical" evidence="1">
    <location>
        <begin position="27"/>
        <end position="57"/>
    </location>
</feature>
<keyword evidence="1" id="KW-0812">Transmembrane</keyword>
<sequence>MNINLFSNHYLISPQNNLHSINKKIKIYTFLILLLIVNFASRTCLQTLCIIYIYFILNHLYLIKYLKDFCYNILLLFIYYLIYKYFYTAMNLNIYFIKLIILTFCYIFTLRILFLTTKFEQIIIILFDIIYRVSIISYSKKKYILFISCFSYQFLDKVICQYNSLKLSIKIKKLNENNQNYQIFFFVIKKYFYNYYKLIYRIIYNLYIKQLNISNIFLHNI</sequence>
<name>A0A4D6WV48_9FLOR</name>
<geneLocation type="plastid" evidence="2"/>
<protein>
    <recommendedName>
        <fullName evidence="3">Transmembrane protein</fullName>
    </recommendedName>
</protein>
<evidence type="ECO:0000313" key="2">
    <source>
        <dbReference type="EMBL" id="QCI05455.1"/>
    </source>
</evidence>
<keyword evidence="1" id="KW-0472">Membrane</keyword>
<gene>
    <name evidence="2" type="primary">orf221</name>
</gene>
<reference evidence="2" key="1">
    <citation type="journal article" date="2019" name="Mol. Phylogenet. Evol.">
        <title>Morphological evolution and classification of the red algal order Ceramiales inferred using plastid phylogenomics.</title>
        <authorList>
            <person name="Diaz-Tapia P."/>
            <person name="Pasella M.M."/>
            <person name="Verbruggen H."/>
            <person name="Maggs C.A."/>
        </authorList>
    </citation>
    <scope>NUCLEOTIDE SEQUENCE</scope>
    <source>
        <strain evidence="2">PD2952</strain>
    </source>
</reference>
<dbReference type="AlphaFoldDB" id="A0A4D6WV48"/>
<accession>A0A4D6WV48</accession>
<reference evidence="2" key="2">
    <citation type="submission" date="2019-04" db="EMBL/GenBank/DDBJ databases">
        <authorList>
            <person name="Pasella M."/>
        </authorList>
    </citation>
    <scope>NUCLEOTIDE SEQUENCE</scope>
    <source>
        <strain evidence="2">PD2952</strain>
    </source>
</reference>
<feature type="transmembrane region" description="Helical" evidence="1">
    <location>
        <begin position="69"/>
        <end position="86"/>
    </location>
</feature>
<organism evidence="2">
    <name type="scientific">Crouania attenuata</name>
    <dbReference type="NCBI Taxonomy" id="42002"/>
    <lineage>
        <taxon>Eukaryota</taxon>
        <taxon>Rhodophyta</taxon>
        <taxon>Florideophyceae</taxon>
        <taxon>Rhodymeniophycidae</taxon>
        <taxon>Ceramiales</taxon>
        <taxon>Callithamniaceae</taxon>
        <taxon>Crouania</taxon>
    </lineage>
</organism>
<evidence type="ECO:0008006" key="3">
    <source>
        <dbReference type="Google" id="ProtNLM"/>
    </source>
</evidence>
<proteinExistence type="predicted"/>